<dbReference type="Gene3D" id="3.90.550.10">
    <property type="entry name" value="Spore Coat Polysaccharide Biosynthesis Protein SpsA, Chain A"/>
    <property type="match status" value="1"/>
</dbReference>
<protein>
    <submittedName>
        <fullName evidence="2">Sugar transferase</fullName>
    </submittedName>
</protein>
<proteinExistence type="predicted"/>
<dbReference type="EMBL" id="PRCK01000003">
    <property type="protein sequence ID" value="RTJ95727.1"/>
    <property type="molecule type" value="Genomic_DNA"/>
</dbReference>
<dbReference type="Pfam" id="PF14393">
    <property type="entry name" value="DUF4422"/>
    <property type="match status" value="1"/>
</dbReference>
<accession>A0A431D2Y8</accession>
<dbReference type="Proteomes" id="UP000287237">
    <property type="component" value="Unassembled WGS sequence"/>
</dbReference>
<feature type="domain" description="DUF4422" evidence="1">
    <location>
        <begin position="4"/>
        <end position="232"/>
    </location>
</feature>
<gene>
    <name evidence="2" type="ORF">C3H42_04560</name>
</gene>
<sequence>MNVRILVLYHKPSKLIKNDKYVPMCVGKKIFLSNSKDGFVDKRYFYWMNENTIGDDTGDNISDKNRFINEFSAIYWAWKNYNQLENPDYIGFMHYRRHFIFNPNNKKLASREFSNYCPTYSFINREYEELIKPDHFNFSEYDLVIPEFLNFAKCSNKRYSNILESYLTYAGRDDMLLKIEEVVLKHPKLYKYKNFIKKFYQKEGFYPFNMFIMKKNLFFEYAEFIFTIFNEIWSDDIENSLKLRGLHYQRELAWALEIATSFFIQYQINNVKKRYKELPISFVKNTDLEIESITPVQRENPIGICLIYNKLIISYLSVVLQSLIENSDEKSVYDICILCIECIDKTDEKKLISLVKDKSYISLRFFMLDNFSCIRENDSFFKSKNSLNFDNYKIFIPRIFRKYNQVIYLSYNLLIKHNILELLSYKNKAINCSLDVYNSIIAFMPNSKIGKKINQDLKIINSELIVYNILECERNDFFNLLLEKLYKTEDAVFFNKHREMISFLGIFGFLISYFFNDRIGDIPLYYNFQSKIIDDKLDINVLPLSLYNEYVQAKDNFLILQYYKYFQPLLYDSCRFGNDLWWYYAKQSPYFGKIISGENHFIFGAALRIKEYLSYKIGFEIVKTKNLLAFCTLPYRVLKVIFLHRINILIYKIKLKFNLCNPKPKLKDYVDYDDIFKIKNHLAYRLGSVFLKNPFLFIFRVKQIYKVFLLEKYKGEKL</sequence>
<reference evidence="2 3" key="1">
    <citation type="journal article" date="2019" name="Appl. Environ. Microbiol.">
        <title>Population genetics and characterization of Campylobacter jejuni isolates in western jackdaws and game birds in Finland.</title>
        <authorList>
            <person name="Kovanen S."/>
            <person name="Rossi M."/>
            <person name="Pohja-Mykra M."/>
            <person name="Nieminen T."/>
            <person name="Raunio-Saarnisto M."/>
            <person name="Sauvala M."/>
            <person name="Fredriksson-Ahomaa M."/>
            <person name="Hanninen M.L."/>
            <person name="Kivisto R."/>
        </authorList>
    </citation>
    <scope>NUCLEOTIDE SEQUENCE [LARGE SCALE GENOMIC DNA]</scope>
    <source>
        <strain evidence="2 3">CB296</strain>
    </source>
</reference>
<dbReference type="GO" id="GO:0016740">
    <property type="term" value="F:transferase activity"/>
    <property type="evidence" value="ECO:0007669"/>
    <property type="project" value="UniProtKB-KW"/>
</dbReference>
<dbReference type="InterPro" id="IPR025536">
    <property type="entry name" value="DUF4422"/>
</dbReference>
<comment type="caution">
    <text evidence="2">The sequence shown here is derived from an EMBL/GenBank/DDBJ whole genome shotgun (WGS) entry which is preliminary data.</text>
</comment>
<organism evidence="2 3">
    <name type="scientific">Campylobacter jejuni</name>
    <dbReference type="NCBI Taxonomy" id="197"/>
    <lineage>
        <taxon>Bacteria</taxon>
        <taxon>Pseudomonadati</taxon>
        <taxon>Campylobacterota</taxon>
        <taxon>Epsilonproteobacteria</taxon>
        <taxon>Campylobacterales</taxon>
        <taxon>Campylobacteraceae</taxon>
        <taxon>Campylobacter</taxon>
    </lineage>
</organism>
<evidence type="ECO:0000259" key="1">
    <source>
        <dbReference type="Pfam" id="PF14393"/>
    </source>
</evidence>
<name>A0A431D2Y8_CAMJU</name>
<evidence type="ECO:0000313" key="3">
    <source>
        <dbReference type="Proteomes" id="UP000287237"/>
    </source>
</evidence>
<dbReference type="AlphaFoldDB" id="A0A431D2Y8"/>
<dbReference type="InterPro" id="IPR029044">
    <property type="entry name" value="Nucleotide-diphossugar_trans"/>
</dbReference>
<dbReference type="SUPFAM" id="SSF53448">
    <property type="entry name" value="Nucleotide-diphospho-sugar transferases"/>
    <property type="match status" value="1"/>
</dbReference>
<evidence type="ECO:0000313" key="2">
    <source>
        <dbReference type="EMBL" id="RTJ95727.1"/>
    </source>
</evidence>
<dbReference type="RefSeq" id="WP_126229018.1">
    <property type="nucleotide sequence ID" value="NZ_PRBI01000001.1"/>
</dbReference>
<keyword evidence="2" id="KW-0808">Transferase</keyword>